<dbReference type="CDD" id="cd06171">
    <property type="entry name" value="Sigma70_r4"/>
    <property type="match status" value="1"/>
</dbReference>
<dbReference type="KEGG" id="cheb:HH215_03095"/>
<dbReference type="InterPro" id="IPR007627">
    <property type="entry name" value="RNA_pol_sigma70_r2"/>
</dbReference>
<dbReference type="InterPro" id="IPR014284">
    <property type="entry name" value="RNA_pol_sigma-70_dom"/>
</dbReference>
<gene>
    <name evidence="7" type="ORF">HH215_03095</name>
</gene>
<dbReference type="NCBIfam" id="TIGR02937">
    <property type="entry name" value="sigma70-ECF"/>
    <property type="match status" value="1"/>
</dbReference>
<comment type="similarity">
    <text evidence="1">Belongs to the sigma-70 factor family. ECF subfamily.</text>
</comment>
<dbReference type="Gene3D" id="1.10.10.10">
    <property type="entry name" value="Winged helix-like DNA-binding domain superfamily/Winged helix DNA-binding domain"/>
    <property type="match status" value="1"/>
</dbReference>
<dbReference type="InterPro" id="IPR013249">
    <property type="entry name" value="RNA_pol_sigma70_r4_t2"/>
</dbReference>
<dbReference type="GO" id="GO:0006352">
    <property type="term" value="P:DNA-templated transcription initiation"/>
    <property type="evidence" value="ECO:0007669"/>
    <property type="project" value="InterPro"/>
</dbReference>
<evidence type="ECO:0000256" key="4">
    <source>
        <dbReference type="ARBA" id="ARBA00023163"/>
    </source>
</evidence>
<feature type="domain" description="RNA polymerase sigma factor 70 region 4 type 2" evidence="6">
    <location>
        <begin position="109"/>
        <end position="159"/>
    </location>
</feature>
<dbReference type="PANTHER" id="PTHR43133">
    <property type="entry name" value="RNA POLYMERASE ECF-TYPE SIGMA FACTO"/>
    <property type="match status" value="1"/>
</dbReference>
<feature type="domain" description="RNA polymerase sigma-70 region 2" evidence="5">
    <location>
        <begin position="22"/>
        <end position="86"/>
    </location>
</feature>
<evidence type="ECO:0000259" key="5">
    <source>
        <dbReference type="Pfam" id="PF04542"/>
    </source>
</evidence>
<dbReference type="InterPro" id="IPR013325">
    <property type="entry name" value="RNA_pol_sigma_r2"/>
</dbReference>
<dbReference type="InterPro" id="IPR036388">
    <property type="entry name" value="WH-like_DNA-bd_sf"/>
</dbReference>
<evidence type="ECO:0000256" key="2">
    <source>
        <dbReference type="ARBA" id="ARBA00023015"/>
    </source>
</evidence>
<evidence type="ECO:0000259" key="6">
    <source>
        <dbReference type="Pfam" id="PF08281"/>
    </source>
</evidence>
<dbReference type="GO" id="GO:0003677">
    <property type="term" value="F:DNA binding"/>
    <property type="evidence" value="ECO:0007669"/>
    <property type="project" value="InterPro"/>
</dbReference>
<dbReference type="EMBL" id="CP051680">
    <property type="protein sequence ID" value="QJD87954.1"/>
    <property type="molecule type" value="Genomic_DNA"/>
</dbReference>
<evidence type="ECO:0000256" key="1">
    <source>
        <dbReference type="ARBA" id="ARBA00010641"/>
    </source>
</evidence>
<protein>
    <submittedName>
        <fullName evidence="7">Sigma-70 family RNA polymerase sigma factor</fullName>
    </submittedName>
</protein>
<dbReference type="GO" id="GO:0016987">
    <property type="term" value="F:sigma factor activity"/>
    <property type="evidence" value="ECO:0007669"/>
    <property type="project" value="UniProtKB-KW"/>
</dbReference>
<dbReference type="AlphaFoldDB" id="A0A7Z2VRQ3"/>
<evidence type="ECO:0000256" key="3">
    <source>
        <dbReference type="ARBA" id="ARBA00023082"/>
    </source>
</evidence>
<keyword evidence="8" id="KW-1185">Reference proteome</keyword>
<evidence type="ECO:0000313" key="8">
    <source>
        <dbReference type="Proteomes" id="UP000502248"/>
    </source>
</evidence>
<accession>A0A7Z2VRQ3</accession>
<keyword evidence="3" id="KW-0731">Sigma factor</keyword>
<keyword evidence="2" id="KW-0805">Transcription regulation</keyword>
<name>A0A7Z2VRQ3_9BACL</name>
<dbReference type="Gene3D" id="1.10.1740.10">
    <property type="match status" value="1"/>
</dbReference>
<keyword evidence="4" id="KW-0804">Transcription</keyword>
<organism evidence="7 8">
    <name type="scientific">Cohnella herbarum</name>
    <dbReference type="NCBI Taxonomy" id="2728023"/>
    <lineage>
        <taxon>Bacteria</taxon>
        <taxon>Bacillati</taxon>
        <taxon>Bacillota</taxon>
        <taxon>Bacilli</taxon>
        <taxon>Bacillales</taxon>
        <taxon>Paenibacillaceae</taxon>
        <taxon>Cohnella</taxon>
    </lineage>
</organism>
<dbReference type="InterPro" id="IPR013324">
    <property type="entry name" value="RNA_pol_sigma_r3/r4-like"/>
</dbReference>
<proteinExistence type="inferred from homology"/>
<evidence type="ECO:0000313" key="7">
    <source>
        <dbReference type="EMBL" id="QJD87954.1"/>
    </source>
</evidence>
<dbReference type="Pfam" id="PF08281">
    <property type="entry name" value="Sigma70_r4_2"/>
    <property type="match status" value="1"/>
</dbReference>
<dbReference type="InterPro" id="IPR039425">
    <property type="entry name" value="RNA_pol_sigma-70-like"/>
</dbReference>
<dbReference type="Proteomes" id="UP000502248">
    <property type="component" value="Chromosome"/>
</dbReference>
<dbReference type="Pfam" id="PF04542">
    <property type="entry name" value="Sigma70_r2"/>
    <property type="match status" value="1"/>
</dbReference>
<dbReference type="SUPFAM" id="SSF88946">
    <property type="entry name" value="Sigma2 domain of RNA polymerase sigma factors"/>
    <property type="match status" value="1"/>
</dbReference>
<reference evidence="7 8" key="1">
    <citation type="submission" date="2020-04" db="EMBL/GenBank/DDBJ databases">
        <title>Genome sequencing of novel species.</title>
        <authorList>
            <person name="Heo J."/>
            <person name="Kim S.-J."/>
            <person name="Kim J.-S."/>
            <person name="Hong S.-B."/>
            <person name="Kwon S.-W."/>
        </authorList>
    </citation>
    <scope>NUCLEOTIDE SEQUENCE [LARGE SCALE GENOMIC DNA]</scope>
    <source>
        <strain evidence="7 8">MFER-1</strain>
    </source>
</reference>
<dbReference type="PANTHER" id="PTHR43133:SF51">
    <property type="entry name" value="RNA POLYMERASE SIGMA FACTOR"/>
    <property type="match status" value="1"/>
</dbReference>
<dbReference type="SUPFAM" id="SSF88659">
    <property type="entry name" value="Sigma3 and sigma4 domains of RNA polymerase sigma factors"/>
    <property type="match status" value="1"/>
</dbReference>
<sequence length="181" mass="21295">MDLDVEVRLAQSGQHEAFIRMVKKVEVRMYNIAKAILKNDEDCADAMQEAILKAYKSIKSVRQPNFFNTWLFRILINECNSIIRKRLDSVAVDELQQFAEPSSQDDHIDLWDAIWRLEEISRTIVILHYFQDKSLRQIADLMETSEGAVKSRLHRSRNSLNQWLTDSMERKLNYESSRFGQ</sequence>